<comment type="subcellular location">
    <subcellularLocation>
        <location evidence="1">Membrane</location>
        <topology evidence="1">Multi-pass membrane protein</topology>
    </subcellularLocation>
</comment>
<feature type="transmembrane region" description="Helical" evidence="3">
    <location>
        <begin position="355"/>
        <end position="380"/>
    </location>
</feature>
<dbReference type="SUPFAM" id="SSF103473">
    <property type="entry name" value="MFS general substrate transporter"/>
    <property type="match status" value="1"/>
</dbReference>
<dbReference type="InterPro" id="IPR020846">
    <property type="entry name" value="MFS_dom"/>
</dbReference>
<dbReference type="AlphaFoldDB" id="A0A8S3UGH9"/>
<evidence type="ECO:0000313" key="6">
    <source>
        <dbReference type="Proteomes" id="UP000683360"/>
    </source>
</evidence>
<dbReference type="EMBL" id="CAJPWZ010002751">
    <property type="protein sequence ID" value="CAG2244906.1"/>
    <property type="molecule type" value="Genomic_DNA"/>
</dbReference>
<dbReference type="Proteomes" id="UP000683360">
    <property type="component" value="Unassembled WGS sequence"/>
</dbReference>
<comment type="caution">
    <text evidence="5">The sequence shown here is derived from an EMBL/GenBank/DDBJ whole genome shotgun (WGS) entry which is preliminary data.</text>
</comment>
<dbReference type="PANTHER" id="PTHR11360">
    <property type="entry name" value="MONOCARBOXYLATE TRANSPORTER"/>
    <property type="match status" value="1"/>
</dbReference>
<evidence type="ECO:0000256" key="1">
    <source>
        <dbReference type="ARBA" id="ARBA00004141"/>
    </source>
</evidence>
<feature type="transmembrane region" description="Helical" evidence="3">
    <location>
        <begin position="686"/>
        <end position="703"/>
    </location>
</feature>
<dbReference type="Gene3D" id="1.20.1250.20">
    <property type="entry name" value="MFS general substrate transporter like domains"/>
    <property type="match status" value="2"/>
</dbReference>
<keyword evidence="6" id="KW-1185">Reference proteome</keyword>
<organism evidence="5 6">
    <name type="scientific">Mytilus edulis</name>
    <name type="common">Blue mussel</name>
    <dbReference type="NCBI Taxonomy" id="6550"/>
    <lineage>
        <taxon>Eukaryota</taxon>
        <taxon>Metazoa</taxon>
        <taxon>Spiralia</taxon>
        <taxon>Lophotrochozoa</taxon>
        <taxon>Mollusca</taxon>
        <taxon>Bivalvia</taxon>
        <taxon>Autobranchia</taxon>
        <taxon>Pteriomorphia</taxon>
        <taxon>Mytilida</taxon>
        <taxon>Mytiloidea</taxon>
        <taxon>Mytilidae</taxon>
        <taxon>Mytilinae</taxon>
        <taxon>Mytilus</taxon>
    </lineage>
</organism>
<feature type="transmembrane region" description="Helical" evidence="3">
    <location>
        <begin position="284"/>
        <end position="303"/>
    </location>
</feature>
<dbReference type="Pfam" id="PF07690">
    <property type="entry name" value="MFS_1"/>
    <property type="match status" value="2"/>
</dbReference>
<dbReference type="PROSITE" id="PS50850">
    <property type="entry name" value="MFS"/>
    <property type="match status" value="1"/>
</dbReference>
<dbReference type="InterPro" id="IPR036259">
    <property type="entry name" value="MFS_trans_sf"/>
</dbReference>
<feature type="transmembrane region" description="Helical" evidence="3">
    <location>
        <begin position="441"/>
        <end position="462"/>
    </location>
</feature>
<dbReference type="PANTHER" id="PTHR11360:SF303">
    <property type="entry name" value="MAJOR FACILITATOR SUPERFAMILY (MFS) PROFILE DOMAIN-CONTAINING PROTEIN"/>
    <property type="match status" value="1"/>
</dbReference>
<feature type="transmembrane region" description="Helical" evidence="3">
    <location>
        <begin position="653"/>
        <end position="674"/>
    </location>
</feature>
<name>A0A8S3UGH9_MYTED</name>
<evidence type="ECO:0000313" key="5">
    <source>
        <dbReference type="EMBL" id="CAG2244906.1"/>
    </source>
</evidence>
<feature type="transmembrane region" description="Helical" evidence="3">
    <location>
        <begin position="613"/>
        <end position="641"/>
    </location>
</feature>
<reference evidence="5" key="1">
    <citation type="submission" date="2021-03" db="EMBL/GenBank/DDBJ databases">
        <authorList>
            <person name="Bekaert M."/>
        </authorList>
    </citation>
    <scope>NUCLEOTIDE SEQUENCE</scope>
</reference>
<dbReference type="OrthoDB" id="6082669at2759"/>
<feature type="region of interest" description="Disordered" evidence="2">
    <location>
        <begin position="252"/>
        <end position="275"/>
    </location>
</feature>
<feature type="transmembrane region" description="Helical" evidence="3">
    <location>
        <begin position="386"/>
        <end position="407"/>
    </location>
</feature>
<keyword evidence="3" id="KW-0812">Transmembrane</keyword>
<proteinExistence type="predicted"/>
<keyword evidence="3" id="KW-0472">Membrane</keyword>
<evidence type="ECO:0000256" key="2">
    <source>
        <dbReference type="SAM" id="MobiDB-lite"/>
    </source>
</evidence>
<accession>A0A8S3UGH9</accession>
<dbReference type="GO" id="GO:0008028">
    <property type="term" value="F:monocarboxylic acid transmembrane transporter activity"/>
    <property type="evidence" value="ECO:0007669"/>
    <property type="project" value="TreeGrafter"/>
</dbReference>
<gene>
    <name evidence="5" type="ORF">MEDL_56960</name>
</gene>
<feature type="transmembrane region" description="Helical" evidence="3">
    <location>
        <begin position="414"/>
        <end position="435"/>
    </location>
</feature>
<evidence type="ECO:0000256" key="3">
    <source>
        <dbReference type="SAM" id="Phobius"/>
    </source>
</evidence>
<feature type="transmembrane region" description="Helical" evidence="3">
    <location>
        <begin position="771"/>
        <end position="796"/>
    </location>
</feature>
<keyword evidence="3" id="KW-1133">Transmembrane helix</keyword>
<protein>
    <submittedName>
        <fullName evidence="5">SLC16A14</fullName>
    </submittedName>
</protein>
<feature type="transmembrane region" description="Helical" evidence="3">
    <location>
        <begin position="743"/>
        <end position="765"/>
    </location>
</feature>
<feature type="domain" description="Major facilitator superfamily (MFS) profile" evidence="4">
    <location>
        <begin position="612"/>
        <end position="802"/>
    </location>
</feature>
<dbReference type="GO" id="GO:0016020">
    <property type="term" value="C:membrane"/>
    <property type="evidence" value="ECO:0007669"/>
    <property type="project" value="UniProtKB-SubCell"/>
</dbReference>
<dbReference type="InterPro" id="IPR011701">
    <property type="entry name" value="MFS"/>
</dbReference>
<evidence type="ECO:0000259" key="4">
    <source>
        <dbReference type="PROSITE" id="PS50850"/>
    </source>
</evidence>
<feature type="transmembrane region" description="Helical" evidence="3">
    <location>
        <begin position="323"/>
        <end position="343"/>
    </location>
</feature>
<feature type="transmembrane region" description="Helical" evidence="3">
    <location>
        <begin position="709"/>
        <end position="731"/>
    </location>
</feature>
<dbReference type="InterPro" id="IPR050327">
    <property type="entry name" value="Proton-linked_MCT"/>
</dbReference>
<sequence>MRWLPSYTTDVPTDLRVIANQRTVESIECEVEKKTEPPHKDEILKALCNQVSALPRYSKGDMKPMQNSDNTIKQCLIYFNGKRSSSERIKESPQVISMLRQRGQNVSQNGILYKEVIDAQQGETHQFDVPEAFQKQVLERLYEQAGEHLRKEVALREKAKRPNIKLEFVLEYLFIIEYKAECTIFLPSVNYICNDVSKVKYKPTLDILLSALGMVVYVSIPLPRRQNNIRSQYFDVKQGVMTECEKTVNQYENDSYTEGSEAETDTGDNLDSDSHDDKNVDGGWAWVVLAGSTVLFCVFGSTMKGFGVFFNGFIDEFGASSSITAVIPGVLQGTYSLFTLPVLTIGLRYFTTRQFCIVTGLLASAAFISCSFIETVHILIITNGVMIGAAFSLCHGPLLYLISLYFVKRRNLAQAVVVAGFSFGGFVFPPVYTYLIKEYGLRGGTLITGGIQLNVVAIALLLRPKRLKAQEDVEILMEDQTNDDIKKANSLYQLPTKDSTDKTSHQLLLGNNDRERSYSESLTYPMIDNVNGIKINSFSSQHLGLTEHSGSFNKFLNQISNSNITRVLGESGVVSMSLSELRVDTFKSCDSVESNVTLNCSNRLKFFVDCTVFHHWFMCVFLFVYCFGSIGSAYVIIFIAPFAKDNGVSPERVASLVSIVNACDFTGRLVNGVITDRKILKNHQSILITLSITTVCLALSPLYTEYWHFVLLAVIAGFCAGGIFAMTPSVVADFLGIDNFRSAMGILVLGQGVTLGCSAPFIGYLRDVTGTYITSFLFMAGCEFIAVVVFTCGLLVKQKSLR</sequence>
<feature type="compositionally biased region" description="Acidic residues" evidence="2">
    <location>
        <begin position="260"/>
        <end position="271"/>
    </location>
</feature>